<dbReference type="InterPro" id="IPR038050">
    <property type="entry name" value="Neuro_actylchol_rec"/>
</dbReference>
<dbReference type="GO" id="GO:0005216">
    <property type="term" value="F:monoatomic ion channel activity"/>
    <property type="evidence" value="ECO:0007669"/>
    <property type="project" value="InterPro"/>
</dbReference>
<dbReference type="GO" id="GO:0004888">
    <property type="term" value="F:transmembrane signaling receptor activity"/>
    <property type="evidence" value="ECO:0007669"/>
    <property type="project" value="InterPro"/>
</dbReference>
<dbReference type="STRING" id="6526.A0A2C9M3U5"/>
<dbReference type="EnsemblMetazoa" id="BGLB038213-RA">
    <property type="protein sequence ID" value="BGLB038213-PA"/>
    <property type="gene ID" value="BGLB038213"/>
</dbReference>
<dbReference type="InterPro" id="IPR006029">
    <property type="entry name" value="Neurotrans-gated_channel_TM"/>
</dbReference>
<feature type="transmembrane region" description="Helical" evidence="1">
    <location>
        <begin position="171"/>
        <end position="191"/>
    </location>
</feature>
<feature type="domain" description="Neurotransmitter-gated ion-channel transmembrane" evidence="2">
    <location>
        <begin position="5"/>
        <end position="111"/>
    </location>
</feature>
<dbReference type="KEGG" id="bgt:106076158"/>
<evidence type="ECO:0000256" key="1">
    <source>
        <dbReference type="SAM" id="Phobius"/>
    </source>
</evidence>
<feature type="transmembrane region" description="Helical" evidence="1">
    <location>
        <begin position="30"/>
        <end position="50"/>
    </location>
</feature>
<dbReference type="SUPFAM" id="SSF90112">
    <property type="entry name" value="Neurotransmitter-gated ion-channel transmembrane pore"/>
    <property type="match status" value="1"/>
</dbReference>
<dbReference type="GO" id="GO:0016020">
    <property type="term" value="C:membrane"/>
    <property type="evidence" value="ECO:0007669"/>
    <property type="project" value="InterPro"/>
</dbReference>
<feature type="transmembrane region" description="Helical" evidence="1">
    <location>
        <begin position="62"/>
        <end position="84"/>
    </location>
</feature>
<dbReference type="VEuPathDB" id="VectorBase:BGLB038213"/>
<organism evidence="3 4">
    <name type="scientific">Biomphalaria glabrata</name>
    <name type="common">Bloodfluke planorb</name>
    <name type="synonym">Freshwater snail</name>
    <dbReference type="NCBI Taxonomy" id="6526"/>
    <lineage>
        <taxon>Eukaryota</taxon>
        <taxon>Metazoa</taxon>
        <taxon>Spiralia</taxon>
        <taxon>Lophotrochozoa</taxon>
        <taxon>Mollusca</taxon>
        <taxon>Gastropoda</taxon>
        <taxon>Heterobranchia</taxon>
        <taxon>Euthyneura</taxon>
        <taxon>Panpulmonata</taxon>
        <taxon>Hygrophila</taxon>
        <taxon>Lymnaeoidea</taxon>
        <taxon>Planorbidae</taxon>
        <taxon>Biomphalaria</taxon>
    </lineage>
</organism>
<keyword evidence="1" id="KW-0812">Transmembrane</keyword>
<protein>
    <recommendedName>
        <fullName evidence="2">Neurotransmitter-gated ion-channel transmembrane domain-containing protein</fullName>
    </recommendedName>
</protein>
<evidence type="ECO:0000313" key="4">
    <source>
        <dbReference type="Proteomes" id="UP000076420"/>
    </source>
</evidence>
<dbReference type="CDD" id="cd19051">
    <property type="entry name" value="LGIC_TM_cation"/>
    <property type="match status" value="1"/>
</dbReference>
<gene>
    <name evidence="3" type="primary">106076158</name>
</gene>
<proteinExistence type="predicted"/>
<dbReference type="InterPro" id="IPR006201">
    <property type="entry name" value="Neur_channel"/>
</dbReference>
<evidence type="ECO:0000259" key="2">
    <source>
        <dbReference type="Pfam" id="PF02932"/>
    </source>
</evidence>
<dbReference type="Pfam" id="PF02932">
    <property type="entry name" value="Neur_chan_memb"/>
    <property type="match status" value="1"/>
</dbReference>
<dbReference type="Gene3D" id="1.20.58.390">
    <property type="entry name" value="Neurotransmitter-gated ion-channel transmembrane domain"/>
    <property type="match status" value="1"/>
</dbReference>
<dbReference type="InterPro" id="IPR036719">
    <property type="entry name" value="Neuro-gated_channel_TM_sf"/>
</dbReference>
<feature type="transmembrane region" description="Helical" evidence="1">
    <location>
        <begin position="6"/>
        <end position="23"/>
    </location>
</feature>
<dbReference type="AlphaFoldDB" id="A0A2C9M3U5"/>
<evidence type="ECO:0000313" key="3">
    <source>
        <dbReference type="EnsemblMetazoa" id="BGLB038213-PA"/>
    </source>
</evidence>
<dbReference type="VEuPathDB" id="VectorBase:BGLAX_038089"/>
<dbReference type="OrthoDB" id="6123091at2759"/>
<dbReference type="Proteomes" id="UP000076420">
    <property type="component" value="Unassembled WGS sequence"/>
</dbReference>
<reference evidence="3" key="1">
    <citation type="submission" date="2020-05" db="UniProtKB">
        <authorList>
            <consortium name="EnsemblMetazoa"/>
        </authorList>
    </citation>
    <scope>IDENTIFICATION</scope>
    <source>
        <strain evidence="3">BB02</strain>
    </source>
</reference>
<keyword evidence="1" id="KW-0472">Membrane</keyword>
<keyword evidence="1" id="KW-1133">Transmembrane helix</keyword>
<dbReference type="PANTHER" id="PTHR18945">
    <property type="entry name" value="NEUROTRANSMITTER GATED ION CHANNEL"/>
    <property type="match status" value="1"/>
</dbReference>
<sequence length="193" mass="21560">MLGFIIPITFISFLNLFVFLIPAESGEKVSAGITILLSQAMYLSTVSSMLPRSTQPLPLVTYYLFLLIINSAGIVFLCIIVVALQNWEEKMSRILVQQRDTKPKDLLYAYEEKLHLKAEMLVRESPQHVFSATPEPHELSQDSSSQQSCRCGVPARVMPACSRLSNRINTFAFLLVFAVWVGGTTCLIVTVKT</sequence>
<name>A0A2C9M3U5_BIOGL</name>
<accession>A0A2C9M3U5</accession>